<evidence type="ECO:0000313" key="1">
    <source>
        <dbReference type="EMBL" id="CVK85865.1"/>
    </source>
</evidence>
<organism evidence="1 2">
    <name type="scientific">Fusarium mangiferae</name>
    <name type="common">Mango malformation disease fungus</name>
    <dbReference type="NCBI Taxonomy" id="192010"/>
    <lineage>
        <taxon>Eukaryota</taxon>
        <taxon>Fungi</taxon>
        <taxon>Dikarya</taxon>
        <taxon>Ascomycota</taxon>
        <taxon>Pezizomycotina</taxon>
        <taxon>Sordariomycetes</taxon>
        <taxon>Hypocreomycetidae</taxon>
        <taxon>Hypocreales</taxon>
        <taxon>Nectriaceae</taxon>
        <taxon>Fusarium</taxon>
        <taxon>Fusarium fujikuroi species complex</taxon>
    </lineage>
</organism>
<accession>A0A1L7SHP1</accession>
<protein>
    <recommendedName>
        <fullName evidence="3">F-box domain-containing protein</fullName>
    </recommendedName>
</protein>
<sequence length="256" mass="29774">MEFEQLVIEEYELLRLTSRAEIAQAVRDRELSEIGAECYTSKRELAIERSLWKRPPLQLSTPRRGLPSCTRHTEVSFGTTEASKLQRLPDEILLITVSMLSSTTERECLIASFHLRQVSGRLRRLMQDNKFLHHPFSHKDCCQWCFGSHKDRHTLAEVASKERHCFQHKVGATQSEGLGKLIRMDITCERCQKHRDERERSAIHITCKFQALDSSRWLYCVDCSVMHPEMCFPSARNTWPSCIGIKVLSDYVHIKR</sequence>
<evidence type="ECO:0008006" key="3">
    <source>
        <dbReference type="Google" id="ProtNLM"/>
    </source>
</evidence>
<keyword evidence="2" id="KW-1185">Reference proteome</keyword>
<reference evidence="2" key="1">
    <citation type="journal article" date="2016" name="Genome Biol. Evol.">
        <title>Comparative 'omics' of the Fusarium fujikuroi species complex highlights differences in genetic potential and metabolite synthesis.</title>
        <authorList>
            <person name="Niehaus E.-M."/>
            <person name="Muensterkoetter M."/>
            <person name="Proctor R.H."/>
            <person name="Brown D.W."/>
            <person name="Sharon A."/>
            <person name="Idan Y."/>
            <person name="Oren-Young L."/>
            <person name="Sieber C.M."/>
            <person name="Novak O."/>
            <person name="Pencik A."/>
            <person name="Tarkowska D."/>
            <person name="Hromadova K."/>
            <person name="Freeman S."/>
            <person name="Maymon M."/>
            <person name="Elazar M."/>
            <person name="Youssef S.A."/>
            <person name="El-Shabrawy E.S.M."/>
            <person name="Shalaby A.B.A."/>
            <person name="Houterman P."/>
            <person name="Brock N.L."/>
            <person name="Burkhardt I."/>
            <person name="Tsavkelova E.A."/>
            <person name="Dickschat J.S."/>
            <person name="Galuszka P."/>
            <person name="Gueldener U."/>
            <person name="Tudzynski B."/>
        </authorList>
    </citation>
    <scope>NUCLEOTIDE SEQUENCE [LARGE SCALE GENOMIC DNA]</scope>
    <source>
        <strain evidence="2">MRC7560</strain>
    </source>
</reference>
<dbReference type="GeneID" id="65085901"/>
<dbReference type="VEuPathDB" id="FungiDB:FMAN_06637"/>
<comment type="caution">
    <text evidence="1">The sequence shown here is derived from an EMBL/GenBank/DDBJ whole genome shotgun (WGS) entry which is preliminary data.</text>
</comment>
<dbReference type="AlphaFoldDB" id="A0A1L7SHP1"/>
<dbReference type="EMBL" id="FCQH01000002">
    <property type="protein sequence ID" value="CVK85865.1"/>
    <property type="molecule type" value="Genomic_DNA"/>
</dbReference>
<evidence type="ECO:0000313" key="2">
    <source>
        <dbReference type="Proteomes" id="UP000184255"/>
    </source>
</evidence>
<gene>
    <name evidence="1" type="ORF">FMAN_06637</name>
</gene>
<proteinExistence type="predicted"/>
<dbReference type="RefSeq" id="XP_041677607.1">
    <property type="nucleotide sequence ID" value="XM_041826556.1"/>
</dbReference>
<dbReference type="Proteomes" id="UP000184255">
    <property type="component" value="Unassembled WGS sequence"/>
</dbReference>
<name>A0A1L7SHP1_FUSMA</name>